<feature type="compositionally biased region" description="Acidic residues" evidence="1">
    <location>
        <begin position="119"/>
        <end position="128"/>
    </location>
</feature>
<feature type="transmembrane region" description="Helical" evidence="2">
    <location>
        <begin position="140"/>
        <end position="162"/>
    </location>
</feature>
<feature type="region of interest" description="Disordered" evidence="1">
    <location>
        <begin position="111"/>
        <end position="130"/>
    </location>
</feature>
<dbReference type="EMBL" id="MU863643">
    <property type="protein sequence ID" value="KAK4100211.1"/>
    <property type="molecule type" value="Genomic_DNA"/>
</dbReference>
<accession>A0AAN6T0X3</accession>
<feature type="transmembrane region" description="Helical" evidence="2">
    <location>
        <begin position="174"/>
        <end position="195"/>
    </location>
</feature>
<feature type="compositionally biased region" description="Low complexity" evidence="1">
    <location>
        <begin position="326"/>
        <end position="338"/>
    </location>
</feature>
<evidence type="ECO:0000256" key="2">
    <source>
        <dbReference type="SAM" id="Phobius"/>
    </source>
</evidence>
<reference evidence="3" key="1">
    <citation type="journal article" date="2023" name="Mol. Phylogenet. Evol.">
        <title>Genome-scale phylogeny and comparative genomics of the fungal order Sordariales.</title>
        <authorList>
            <person name="Hensen N."/>
            <person name="Bonometti L."/>
            <person name="Westerberg I."/>
            <person name="Brannstrom I.O."/>
            <person name="Guillou S."/>
            <person name="Cros-Aarteil S."/>
            <person name="Calhoun S."/>
            <person name="Haridas S."/>
            <person name="Kuo A."/>
            <person name="Mondo S."/>
            <person name="Pangilinan J."/>
            <person name="Riley R."/>
            <person name="LaButti K."/>
            <person name="Andreopoulos B."/>
            <person name="Lipzen A."/>
            <person name="Chen C."/>
            <person name="Yan M."/>
            <person name="Daum C."/>
            <person name="Ng V."/>
            <person name="Clum A."/>
            <person name="Steindorff A."/>
            <person name="Ohm R.A."/>
            <person name="Martin F."/>
            <person name="Silar P."/>
            <person name="Natvig D.O."/>
            <person name="Lalanne C."/>
            <person name="Gautier V."/>
            <person name="Ament-Velasquez S.L."/>
            <person name="Kruys A."/>
            <person name="Hutchinson M.I."/>
            <person name="Powell A.J."/>
            <person name="Barry K."/>
            <person name="Miller A.N."/>
            <person name="Grigoriev I.V."/>
            <person name="Debuchy R."/>
            <person name="Gladieux P."/>
            <person name="Hiltunen Thoren M."/>
            <person name="Johannesson H."/>
        </authorList>
    </citation>
    <scope>NUCLEOTIDE SEQUENCE</scope>
    <source>
        <strain evidence="3">CBS 757.83</strain>
    </source>
</reference>
<organism evidence="3 4">
    <name type="scientific">Parathielavia hyrcaniae</name>
    <dbReference type="NCBI Taxonomy" id="113614"/>
    <lineage>
        <taxon>Eukaryota</taxon>
        <taxon>Fungi</taxon>
        <taxon>Dikarya</taxon>
        <taxon>Ascomycota</taxon>
        <taxon>Pezizomycotina</taxon>
        <taxon>Sordariomycetes</taxon>
        <taxon>Sordariomycetidae</taxon>
        <taxon>Sordariales</taxon>
        <taxon>Chaetomiaceae</taxon>
        <taxon>Parathielavia</taxon>
    </lineage>
</organism>
<protein>
    <submittedName>
        <fullName evidence="3">Uncharacterized protein</fullName>
    </submittedName>
</protein>
<comment type="caution">
    <text evidence="3">The sequence shown here is derived from an EMBL/GenBank/DDBJ whole genome shotgun (WGS) entry which is preliminary data.</text>
</comment>
<evidence type="ECO:0000313" key="4">
    <source>
        <dbReference type="Proteomes" id="UP001305647"/>
    </source>
</evidence>
<proteinExistence type="predicted"/>
<name>A0AAN6T0X3_9PEZI</name>
<feature type="transmembrane region" description="Helical" evidence="2">
    <location>
        <begin position="44"/>
        <end position="64"/>
    </location>
</feature>
<gene>
    <name evidence="3" type="ORF">N658DRAFT_473874</name>
</gene>
<dbReference type="Proteomes" id="UP001305647">
    <property type="component" value="Unassembled WGS sequence"/>
</dbReference>
<feature type="region of interest" description="Disordered" evidence="1">
    <location>
        <begin position="326"/>
        <end position="363"/>
    </location>
</feature>
<dbReference type="AlphaFoldDB" id="A0AAN6T0X3"/>
<keyword evidence="2" id="KW-0812">Transmembrane</keyword>
<evidence type="ECO:0000256" key="1">
    <source>
        <dbReference type="SAM" id="MobiDB-lite"/>
    </source>
</evidence>
<feature type="transmembrane region" description="Helical" evidence="2">
    <location>
        <begin position="20"/>
        <end position="38"/>
    </location>
</feature>
<keyword evidence="2" id="KW-1133">Transmembrane helix</keyword>
<evidence type="ECO:0000313" key="3">
    <source>
        <dbReference type="EMBL" id="KAK4100211.1"/>
    </source>
</evidence>
<keyword evidence="4" id="KW-1185">Reference proteome</keyword>
<keyword evidence="2" id="KW-0472">Membrane</keyword>
<sequence>MSPATIISRAALPNPFLRKAAVLAFLPALPLCIVHGALSHDLVPALGLIPLFFSACASLFLLLVERRRRGGYESEGKGKGRGAGGVGDDLEGLVVGRGGDVSEHEVVVGGVEEGPSGIDADEDDDDAGERDGESVLTHRIVVFVADVVSAAALMVVLVFTWIRTGREGDRRPQLAMLAAYSTVPLLVNFLVHLYLAAREFVAGLAIPSLVEYTAWRAVPSDCPHCGSRLRPDSLPPIPWYETLSRPNVSLPQIKAPSIPQLSLPAFKMPNFPAMKSPEWKVPNWMRGRDQEYASLFVDEQQNEHDRYSDNPDGLFGEQAGSTTVVATGASAAPPVEEVVVGKKDRRGKSLSPALFGQDDASWP</sequence>
<reference evidence="3" key="2">
    <citation type="submission" date="2023-05" db="EMBL/GenBank/DDBJ databases">
        <authorList>
            <consortium name="Lawrence Berkeley National Laboratory"/>
            <person name="Steindorff A."/>
            <person name="Hensen N."/>
            <person name="Bonometti L."/>
            <person name="Westerberg I."/>
            <person name="Brannstrom I.O."/>
            <person name="Guillou S."/>
            <person name="Cros-Aarteil S."/>
            <person name="Calhoun S."/>
            <person name="Haridas S."/>
            <person name="Kuo A."/>
            <person name="Mondo S."/>
            <person name="Pangilinan J."/>
            <person name="Riley R."/>
            <person name="Labutti K."/>
            <person name="Andreopoulos B."/>
            <person name="Lipzen A."/>
            <person name="Chen C."/>
            <person name="Yanf M."/>
            <person name="Daum C."/>
            <person name="Ng V."/>
            <person name="Clum A."/>
            <person name="Ohm R."/>
            <person name="Martin F."/>
            <person name="Silar P."/>
            <person name="Natvig D."/>
            <person name="Lalanne C."/>
            <person name="Gautier V."/>
            <person name="Ament-Velasquez S.L."/>
            <person name="Kruys A."/>
            <person name="Hutchinson M.I."/>
            <person name="Powell A.J."/>
            <person name="Barry K."/>
            <person name="Miller A.N."/>
            <person name="Grigoriev I.V."/>
            <person name="Debuchy R."/>
            <person name="Gladieux P."/>
            <person name="Thoren M.H."/>
            <person name="Johannesson H."/>
        </authorList>
    </citation>
    <scope>NUCLEOTIDE SEQUENCE</scope>
    <source>
        <strain evidence="3">CBS 757.83</strain>
    </source>
</reference>